<dbReference type="Proteomes" id="UP000019450">
    <property type="component" value="Chromosome"/>
</dbReference>
<feature type="binding site" evidence="5">
    <location>
        <begin position="138"/>
        <end position="139"/>
    </location>
    <ligand>
        <name>ATP</name>
        <dbReference type="ChEBI" id="CHEBI:30616"/>
    </ligand>
</feature>
<dbReference type="KEGG" id="hcr:X271_00327"/>
<keyword evidence="5" id="KW-0479">Metal-binding</keyword>
<dbReference type="InterPro" id="IPR000850">
    <property type="entry name" value="Adenylat/UMP-CMP_kin"/>
</dbReference>
<dbReference type="EC" id="2.7.4.3" evidence="5 7"/>
<feature type="binding site" evidence="5">
    <location>
        <begin position="57"/>
        <end position="59"/>
    </location>
    <ligand>
        <name>AMP</name>
        <dbReference type="ChEBI" id="CHEBI:456215"/>
    </ligand>
</feature>
<feature type="binding site" evidence="5">
    <location>
        <position position="36"/>
    </location>
    <ligand>
        <name>AMP</name>
        <dbReference type="ChEBI" id="CHEBI:456215"/>
    </ligand>
</feature>
<feature type="domain" description="Adenylate kinase active site lid" evidence="8">
    <location>
        <begin position="129"/>
        <end position="166"/>
    </location>
</feature>
<feature type="binding site" evidence="5">
    <location>
        <position position="132"/>
    </location>
    <ligand>
        <name>Zn(2+)</name>
        <dbReference type="ChEBI" id="CHEBI:29105"/>
        <note>structural</note>
    </ligand>
</feature>
<dbReference type="HOGENOM" id="CLU_032354_1_2_14"/>
<dbReference type="NCBIfam" id="TIGR01351">
    <property type="entry name" value="adk"/>
    <property type="match status" value="1"/>
</dbReference>
<dbReference type="PATRIC" id="fig|1427984.3.peg.315"/>
<dbReference type="Pfam" id="PF05191">
    <property type="entry name" value="ADK_lid"/>
    <property type="match status" value="1"/>
</dbReference>
<dbReference type="STRING" id="1427984.X271_00327"/>
<feature type="binding site" evidence="5">
    <location>
        <position position="31"/>
    </location>
    <ligand>
        <name>AMP</name>
        <dbReference type="ChEBI" id="CHEBI:456215"/>
    </ligand>
</feature>
<dbReference type="Gene3D" id="3.40.50.300">
    <property type="entry name" value="P-loop containing nucleotide triphosphate hydrolases"/>
    <property type="match status" value="1"/>
</dbReference>
<comment type="pathway">
    <text evidence="5">Purine metabolism; AMP biosynthesis via salvage pathway; AMP from ADP: step 1/1.</text>
</comment>
<feature type="binding site" evidence="5">
    <location>
        <begin position="10"/>
        <end position="15"/>
    </location>
    <ligand>
        <name>ATP</name>
        <dbReference type="ChEBI" id="CHEBI:30616"/>
    </ligand>
</feature>
<dbReference type="Pfam" id="PF00406">
    <property type="entry name" value="ADK"/>
    <property type="match status" value="1"/>
</dbReference>
<dbReference type="GO" id="GO:0044209">
    <property type="term" value="P:AMP salvage"/>
    <property type="evidence" value="ECO:0007669"/>
    <property type="project" value="UniProtKB-UniRule"/>
</dbReference>
<dbReference type="GO" id="GO:0004017">
    <property type="term" value="F:AMP kinase activity"/>
    <property type="evidence" value="ECO:0007669"/>
    <property type="project" value="UniProtKB-UniRule"/>
</dbReference>
<dbReference type="SUPFAM" id="SSF52540">
    <property type="entry name" value="P-loop containing nucleoside triphosphate hydrolases"/>
    <property type="match status" value="1"/>
</dbReference>
<dbReference type="AlphaFoldDB" id="W8GFT8"/>
<evidence type="ECO:0000313" key="10">
    <source>
        <dbReference type="Proteomes" id="UP000019450"/>
    </source>
</evidence>
<evidence type="ECO:0000256" key="7">
    <source>
        <dbReference type="RuleBase" id="RU003331"/>
    </source>
</evidence>
<evidence type="ECO:0000256" key="3">
    <source>
        <dbReference type="ARBA" id="ARBA00022741"/>
    </source>
</evidence>
<dbReference type="eggNOG" id="COG0563">
    <property type="taxonomic scope" value="Bacteria"/>
</dbReference>
<dbReference type="CDD" id="cd01428">
    <property type="entry name" value="ADK"/>
    <property type="match status" value="1"/>
</dbReference>
<feature type="binding site" evidence="5">
    <location>
        <position position="175"/>
    </location>
    <ligand>
        <name>AMP</name>
        <dbReference type="ChEBI" id="CHEBI:456215"/>
    </ligand>
</feature>
<dbReference type="InterPro" id="IPR027417">
    <property type="entry name" value="P-loop_NTPase"/>
</dbReference>
<sequence length="218" mass="25745">MINIFLGAPGTGKGTVSYLLKKNCNYKHLSTGNIFRNITKRNTQIAKKVRDILKKGELVDDQLTFKVLLEDLEKYNLKKDNIILDGYPRNINQAEILLEYFNRHYKDLKISVINFKLPESVIIERLTNRLICPKCGKSYHKIFFELKPQKEWYCDDDGTKLIQREDDKIKSIKKRLEIYNKETKPLIKYFTNRDILINVDVNDSSEEVYKKVFEKCQN</sequence>
<dbReference type="UniPathway" id="UPA00588">
    <property type="reaction ID" value="UER00649"/>
</dbReference>
<feature type="binding site" evidence="5">
    <location>
        <position position="129"/>
    </location>
    <ligand>
        <name>ATP</name>
        <dbReference type="ChEBI" id="CHEBI:30616"/>
    </ligand>
</feature>
<protein>
    <recommendedName>
        <fullName evidence="5 7">Adenylate kinase</fullName>
        <shortName evidence="5">AK</shortName>
        <ecNumber evidence="5 7">2.7.4.3</ecNumber>
    </recommendedName>
    <alternativeName>
        <fullName evidence="5">ATP-AMP transphosphorylase</fullName>
    </alternativeName>
    <alternativeName>
        <fullName evidence="5">ATP:AMP phosphotransferase</fullName>
    </alternativeName>
    <alternativeName>
        <fullName evidence="5">Adenylate monophosphate kinase</fullName>
    </alternativeName>
</protein>
<dbReference type="GO" id="GO:0005524">
    <property type="term" value="F:ATP binding"/>
    <property type="evidence" value="ECO:0007669"/>
    <property type="project" value="UniProtKB-UniRule"/>
</dbReference>
<dbReference type="PRINTS" id="PR00094">
    <property type="entry name" value="ADENYLTKNASE"/>
</dbReference>
<dbReference type="RefSeq" id="WP_025208730.1">
    <property type="nucleotide sequence ID" value="NZ_CP006932.1"/>
</dbReference>
<dbReference type="EMBL" id="CP006932">
    <property type="protein sequence ID" value="AHK22433.1"/>
    <property type="molecule type" value="Genomic_DNA"/>
</dbReference>
<evidence type="ECO:0000259" key="8">
    <source>
        <dbReference type="Pfam" id="PF05191"/>
    </source>
</evidence>
<comment type="catalytic activity">
    <reaction evidence="5 7">
        <text>AMP + ATP = 2 ADP</text>
        <dbReference type="Rhea" id="RHEA:12973"/>
        <dbReference type="ChEBI" id="CHEBI:30616"/>
        <dbReference type="ChEBI" id="CHEBI:456215"/>
        <dbReference type="ChEBI" id="CHEBI:456216"/>
        <dbReference type="EC" id="2.7.4.3"/>
    </reaction>
</comment>
<feature type="binding site" evidence="5">
    <location>
        <position position="154"/>
    </location>
    <ligand>
        <name>Zn(2+)</name>
        <dbReference type="ChEBI" id="CHEBI:29105"/>
        <note>structural</note>
    </ligand>
</feature>
<organism evidence="9 10">
    <name type="scientific">Candidatus Hepatoplasma crinochetorum Av</name>
    <dbReference type="NCBI Taxonomy" id="1427984"/>
    <lineage>
        <taxon>Bacteria</taxon>
        <taxon>Bacillati</taxon>
        <taxon>Mycoplasmatota</taxon>
        <taxon>Mollicutes</taxon>
        <taxon>Candidatus Hepatoplasmataceae</taxon>
        <taxon>Candidatus Hepatoplasma</taxon>
    </lineage>
</organism>
<keyword evidence="1 5" id="KW-0808">Transferase</keyword>
<comment type="subunit">
    <text evidence="5 7">Monomer.</text>
</comment>
<dbReference type="InterPro" id="IPR033690">
    <property type="entry name" value="Adenylat_kinase_CS"/>
</dbReference>
<keyword evidence="2 5" id="KW-0545">Nucleotide biosynthesis</keyword>
<comment type="similarity">
    <text evidence="5 6">Belongs to the adenylate kinase family.</text>
</comment>
<feature type="binding site" evidence="5">
    <location>
        <position position="203"/>
    </location>
    <ligand>
        <name>ATP</name>
        <dbReference type="ChEBI" id="CHEBI:30616"/>
    </ligand>
</feature>
<accession>W8GFT8</accession>
<keyword evidence="10" id="KW-1185">Reference proteome</keyword>
<dbReference type="OrthoDB" id="9805030at2"/>
<feature type="binding site" evidence="5">
    <location>
        <position position="93"/>
    </location>
    <ligand>
        <name>AMP</name>
        <dbReference type="ChEBI" id="CHEBI:456215"/>
    </ligand>
</feature>
<comment type="domain">
    <text evidence="5">Consists of three domains, a large central CORE domain and two small peripheral domains, NMPbind and LID, which undergo movements during catalysis. The LID domain closes over the site of phosphoryl transfer upon ATP binding. Assembling and dissambling the active center during each catalytic cycle provides an effective means to prevent ATP hydrolysis. Some bacteria have evolved a zinc-coordinating structure that stabilizes the LID domain.</text>
</comment>
<comment type="function">
    <text evidence="5">Catalyzes the reversible transfer of the terminal phosphate group between ATP and AMP. Plays an important role in cellular energy homeostasis and in adenine nucleotide metabolism.</text>
</comment>
<evidence type="ECO:0000256" key="5">
    <source>
        <dbReference type="HAMAP-Rule" id="MF_00235"/>
    </source>
</evidence>
<dbReference type="InterPro" id="IPR007862">
    <property type="entry name" value="Adenylate_kinase_lid-dom"/>
</dbReference>
<dbReference type="PANTHER" id="PTHR23359">
    <property type="entry name" value="NUCLEOTIDE KINASE"/>
    <property type="match status" value="1"/>
</dbReference>
<dbReference type="GO" id="GO:0005737">
    <property type="term" value="C:cytoplasm"/>
    <property type="evidence" value="ECO:0007669"/>
    <property type="project" value="UniProtKB-SubCell"/>
</dbReference>
<dbReference type="PROSITE" id="PS00113">
    <property type="entry name" value="ADENYLATE_KINASE"/>
    <property type="match status" value="1"/>
</dbReference>
<evidence type="ECO:0000256" key="2">
    <source>
        <dbReference type="ARBA" id="ARBA00022727"/>
    </source>
</evidence>
<evidence type="ECO:0000313" key="9">
    <source>
        <dbReference type="EMBL" id="AHK22433.1"/>
    </source>
</evidence>
<keyword evidence="5 7" id="KW-0067">ATP-binding</keyword>
<proteinExistence type="inferred from homology"/>
<comment type="subcellular location">
    <subcellularLocation>
        <location evidence="5 7">Cytoplasm</location>
    </subcellularLocation>
</comment>
<reference evidence="9 10" key="1">
    <citation type="journal article" date="2014" name="Genome Biol. Evol.">
        <title>Phylogenomics of "Candidatus Hepatoplasma crinochetorum," a Lineage of Mollicutes Associated with Noninsect Arthropods.</title>
        <authorList>
            <person name="Leclercq S."/>
            <person name="Dittmer J."/>
            <person name="Bouchon D."/>
            <person name="Cordaux R."/>
        </authorList>
    </citation>
    <scope>NUCLEOTIDE SEQUENCE [LARGE SCALE GENOMIC DNA]</scope>
    <source>
        <strain evidence="9 10">Av</strain>
    </source>
</reference>
<dbReference type="HAMAP" id="MF_00235">
    <property type="entry name" value="Adenylate_kinase_Adk"/>
    <property type="match status" value="1"/>
</dbReference>
<keyword evidence="4 5" id="KW-0418">Kinase</keyword>
<keyword evidence="3 5" id="KW-0547">Nucleotide-binding</keyword>
<feature type="binding site" evidence="5">
    <location>
        <begin position="86"/>
        <end position="89"/>
    </location>
    <ligand>
        <name>AMP</name>
        <dbReference type="ChEBI" id="CHEBI:456215"/>
    </ligand>
</feature>
<feature type="binding site" evidence="5">
    <location>
        <position position="164"/>
    </location>
    <ligand>
        <name>AMP</name>
        <dbReference type="ChEBI" id="CHEBI:456215"/>
    </ligand>
</feature>
<dbReference type="GO" id="GO:0008270">
    <property type="term" value="F:zinc ion binding"/>
    <property type="evidence" value="ECO:0007669"/>
    <property type="project" value="UniProtKB-UniRule"/>
</dbReference>
<gene>
    <name evidence="5 9" type="primary">adk</name>
    <name evidence="9" type="ORF">X271_00327</name>
</gene>
<feature type="binding site" evidence="5">
    <location>
        <position position="157"/>
    </location>
    <ligand>
        <name>Zn(2+)</name>
        <dbReference type="ChEBI" id="CHEBI:29105"/>
        <note>structural</note>
    </ligand>
</feature>
<evidence type="ECO:0000256" key="6">
    <source>
        <dbReference type="RuleBase" id="RU003330"/>
    </source>
</evidence>
<dbReference type="InterPro" id="IPR006259">
    <property type="entry name" value="Adenyl_kin_sub"/>
</dbReference>
<name>W8GFT8_9MOLU</name>
<keyword evidence="5" id="KW-0862">Zinc</keyword>
<evidence type="ECO:0000256" key="1">
    <source>
        <dbReference type="ARBA" id="ARBA00022679"/>
    </source>
</evidence>
<comment type="caution">
    <text evidence="5">Lacks conserved residue(s) required for the propagation of feature annotation.</text>
</comment>
<feature type="binding site" evidence="5">
    <location>
        <position position="135"/>
    </location>
    <ligand>
        <name>Zn(2+)</name>
        <dbReference type="ChEBI" id="CHEBI:29105"/>
        <note>structural</note>
    </ligand>
</feature>
<keyword evidence="5" id="KW-0963">Cytoplasm</keyword>
<evidence type="ECO:0000256" key="4">
    <source>
        <dbReference type="ARBA" id="ARBA00022777"/>
    </source>
</evidence>
<feature type="region of interest" description="NMP" evidence="5">
    <location>
        <begin position="30"/>
        <end position="59"/>
    </location>
</feature>